<dbReference type="Pfam" id="PF00149">
    <property type="entry name" value="Metallophos"/>
    <property type="match status" value="1"/>
</dbReference>
<evidence type="ECO:0000256" key="2">
    <source>
        <dbReference type="ARBA" id="ARBA00004613"/>
    </source>
</evidence>
<protein>
    <recommendedName>
        <fullName evidence="12">Calcineurin-like phosphoesterase domain-containing protein</fullName>
    </recommendedName>
</protein>
<dbReference type="GO" id="GO:0016788">
    <property type="term" value="F:hydrolase activity, acting on ester bonds"/>
    <property type="evidence" value="ECO:0007669"/>
    <property type="project" value="TreeGrafter"/>
</dbReference>
<proteinExistence type="inferred from homology"/>
<feature type="domain" description="Calcineurin-like phosphoesterase" evidence="12">
    <location>
        <begin position="57"/>
        <end position="311"/>
    </location>
</feature>
<evidence type="ECO:0000256" key="4">
    <source>
        <dbReference type="ARBA" id="ARBA00011738"/>
    </source>
</evidence>
<keyword evidence="8" id="KW-0862">Zinc</keyword>
<keyword evidence="5" id="KW-0964">Secreted</keyword>
<dbReference type="CDD" id="cd07383">
    <property type="entry name" value="MPP_Dcr2"/>
    <property type="match status" value="1"/>
</dbReference>
<dbReference type="SUPFAM" id="SSF56300">
    <property type="entry name" value="Metallo-dependent phosphatases"/>
    <property type="match status" value="1"/>
</dbReference>
<dbReference type="EMBL" id="CM010721">
    <property type="protein sequence ID" value="RZC69450.1"/>
    <property type="molecule type" value="Genomic_DNA"/>
</dbReference>
<comment type="similarity">
    <text evidence="3">Belongs to the metallophosphoesterase superfamily. Purple acid phosphatase family.</text>
</comment>
<dbReference type="PANTHER" id="PTHR32440:SF0">
    <property type="entry name" value="PHOSPHATASE DCR2-RELATED"/>
    <property type="match status" value="1"/>
</dbReference>
<dbReference type="GO" id="GO:0046872">
    <property type="term" value="F:metal ion binding"/>
    <property type="evidence" value="ECO:0007669"/>
    <property type="project" value="UniProtKB-KW"/>
</dbReference>
<dbReference type="FunFam" id="3.60.21.10:FF:000038">
    <property type="entry name" value="Probable inactive purple acid phosphatase 29"/>
    <property type="match status" value="1"/>
</dbReference>
<keyword evidence="7" id="KW-0732">Signal</keyword>
<evidence type="ECO:0000313" key="13">
    <source>
        <dbReference type="EMBL" id="RZC69450.1"/>
    </source>
</evidence>
<dbReference type="Proteomes" id="UP000316621">
    <property type="component" value="Chromosome 7"/>
</dbReference>
<evidence type="ECO:0000256" key="7">
    <source>
        <dbReference type="ARBA" id="ARBA00022729"/>
    </source>
</evidence>
<keyword evidence="9" id="KW-0408">Iron</keyword>
<comment type="subcellular location">
    <subcellularLocation>
        <location evidence="2">Secreted</location>
    </subcellularLocation>
</comment>
<keyword evidence="6" id="KW-0479">Metal-binding</keyword>
<comment type="cofactor">
    <cofactor evidence="1">
        <name>Zn(2+)</name>
        <dbReference type="ChEBI" id="CHEBI:29105"/>
    </cofactor>
</comment>
<evidence type="ECO:0000256" key="3">
    <source>
        <dbReference type="ARBA" id="ARBA00008723"/>
    </source>
</evidence>
<sequence>MNIKFVISLESKTKTEKMGLSKKSYLSFSLVLFSTIFVLESVSPATSPLLKFKNGEFKILQVADMHYADGITTPCEDVLEMKGCSDLNTTAFINRMIKAEKPDLIVFTGDNIFGQDATDAAKSLDAAFAPAIVAGIPWAAVLGNHDMESTLTREGVMKHIAGMQLTLSQLNPASADVIDGFGNYNLEVAGAEGSNLQNKTVLNLYFLDTGDYSTVPSIGGYGWIKASQQFWYQKTSLMQQKAYMSKPEPQKAPAPGLAYFHIPLPEYEDLGSNFTGVKGEGLISSPLVNSGFFTTLRDAGDVKAVFTGHDHLNDFCGELSGIHLCYAGGFGYHAYGLKGWSRRARVVSVSLEKTKTGKWGAVNTIRTWKRLDDENLTTIDPQVLFAEFGPSSSSDSSTPSPNSSPFSNSSPLPLDPIPTPSPSSNSSPARTNSFVLPLVAITFLSLLFLLHARSGFLLVPGSPYQL</sequence>
<dbReference type="OMA" id="FILWFFD"/>
<evidence type="ECO:0000256" key="10">
    <source>
        <dbReference type="ARBA" id="ARBA00023180"/>
    </source>
</evidence>
<dbReference type="InterPro" id="IPR004843">
    <property type="entry name" value="Calcineurin-like_PHP"/>
</dbReference>
<comment type="subunit">
    <text evidence="4">Homodimer.</text>
</comment>
<dbReference type="AlphaFoldDB" id="A0A4Y7KAR8"/>
<evidence type="ECO:0000256" key="11">
    <source>
        <dbReference type="SAM" id="MobiDB-lite"/>
    </source>
</evidence>
<evidence type="ECO:0000313" key="14">
    <source>
        <dbReference type="Proteomes" id="UP000316621"/>
    </source>
</evidence>
<evidence type="ECO:0000256" key="8">
    <source>
        <dbReference type="ARBA" id="ARBA00022833"/>
    </source>
</evidence>
<reference evidence="13 14" key="1">
    <citation type="journal article" date="2018" name="Science">
        <title>The opium poppy genome and morphinan production.</title>
        <authorList>
            <person name="Guo L."/>
            <person name="Winzer T."/>
            <person name="Yang X."/>
            <person name="Li Y."/>
            <person name="Ning Z."/>
            <person name="He Z."/>
            <person name="Teodor R."/>
            <person name="Lu Y."/>
            <person name="Bowser T.A."/>
            <person name="Graham I.A."/>
            <person name="Ye K."/>
        </authorList>
    </citation>
    <scope>NUCLEOTIDE SEQUENCE [LARGE SCALE GENOMIC DNA]</scope>
    <source>
        <strain evidence="14">cv. HN1</strain>
        <tissue evidence="13">Leaves</tissue>
    </source>
</reference>
<dbReference type="Gene3D" id="3.60.21.10">
    <property type="match status" value="1"/>
</dbReference>
<accession>A0A4Y7KAR8</accession>
<evidence type="ECO:0000256" key="1">
    <source>
        <dbReference type="ARBA" id="ARBA00001947"/>
    </source>
</evidence>
<feature type="region of interest" description="Disordered" evidence="11">
    <location>
        <begin position="389"/>
        <end position="428"/>
    </location>
</feature>
<name>A0A4Y7KAR8_PAPSO</name>
<dbReference type="PANTHER" id="PTHR32440">
    <property type="entry name" value="PHOSPHATASE DCR2-RELATED-RELATED"/>
    <property type="match status" value="1"/>
</dbReference>
<dbReference type="GO" id="GO:0005737">
    <property type="term" value="C:cytoplasm"/>
    <property type="evidence" value="ECO:0007669"/>
    <property type="project" value="TreeGrafter"/>
</dbReference>
<keyword evidence="10" id="KW-0325">Glycoprotein</keyword>
<evidence type="ECO:0000259" key="12">
    <source>
        <dbReference type="Pfam" id="PF00149"/>
    </source>
</evidence>
<dbReference type="GO" id="GO:0005576">
    <property type="term" value="C:extracellular region"/>
    <property type="evidence" value="ECO:0007669"/>
    <property type="project" value="UniProtKB-SubCell"/>
</dbReference>
<dbReference type="STRING" id="3469.A0A4Y7KAR8"/>
<evidence type="ECO:0000256" key="9">
    <source>
        <dbReference type="ARBA" id="ARBA00023004"/>
    </source>
</evidence>
<organism evidence="13 14">
    <name type="scientific">Papaver somniferum</name>
    <name type="common">Opium poppy</name>
    <dbReference type="NCBI Taxonomy" id="3469"/>
    <lineage>
        <taxon>Eukaryota</taxon>
        <taxon>Viridiplantae</taxon>
        <taxon>Streptophyta</taxon>
        <taxon>Embryophyta</taxon>
        <taxon>Tracheophyta</taxon>
        <taxon>Spermatophyta</taxon>
        <taxon>Magnoliopsida</taxon>
        <taxon>Ranunculales</taxon>
        <taxon>Papaveraceae</taxon>
        <taxon>Papaveroideae</taxon>
        <taxon>Papaver</taxon>
    </lineage>
</organism>
<keyword evidence="14" id="KW-1185">Reference proteome</keyword>
<evidence type="ECO:0000256" key="5">
    <source>
        <dbReference type="ARBA" id="ARBA00022525"/>
    </source>
</evidence>
<gene>
    <name evidence="13" type="ORF">C5167_032573</name>
</gene>
<dbReference type="Gramene" id="RZC69450">
    <property type="protein sequence ID" value="RZC69450"/>
    <property type="gene ID" value="C5167_032573"/>
</dbReference>
<evidence type="ECO:0000256" key="6">
    <source>
        <dbReference type="ARBA" id="ARBA00022723"/>
    </source>
</evidence>
<feature type="compositionally biased region" description="Low complexity" evidence="11">
    <location>
        <begin position="390"/>
        <end position="412"/>
    </location>
</feature>
<dbReference type="InterPro" id="IPR029052">
    <property type="entry name" value="Metallo-depent_PP-like"/>
</dbReference>